<dbReference type="EMBL" id="FPHK01000133">
    <property type="protein sequence ID" value="SFV69479.1"/>
    <property type="molecule type" value="Genomic_DNA"/>
</dbReference>
<feature type="domain" description="SPOR" evidence="3">
    <location>
        <begin position="147"/>
        <end position="222"/>
    </location>
</feature>
<dbReference type="PROSITE" id="PS51724">
    <property type="entry name" value="SPOR"/>
    <property type="match status" value="1"/>
</dbReference>
<dbReference type="InterPro" id="IPR007730">
    <property type="entry name" value="SPOR-like_dom"/>
</dbReference>
<dbReference type="Gene3D" id="3.30.70.1070">
    <property type="entry name" value="Sporulation related repeat"/>
    <property type="match status" value="1"/>
</dbReference>
<dbReference type="PANTHER" id="PTHR38687">
    <property type="entry name" value="CELL DIVISION PROTEIN DEDD-RELATED"/>
    <property type="match status" value="1"/>
</dbReference>
<feature type="region of interest" description="Disordered" evidence="1">
    <location>
        <begin position="48"/>
        <end position="74"/>
    </location>
</feature>
<reference evidence="4" key="1">
    <citation type="submission" date="2016-10" db="EMBL/GenBank/DDBJ databases">
        <authorList>
            <person name="de Groot N.N."/>
        </authorList>
    </citation>
    <scope>NUCLEOTIDE SEQUENCE</scope>
</reference>
<dbReference type="InterPro" id="IPR052521">
    <property type="entry name" value="Cell_div_SPOR-domain"/>
</dbReference>
<sequence>MDDKNELSDIVLNKGNASSSNKKLILAVATLGVVLIIVVLLMNSMNSSSTNNLPQAALPPKPQKEVAQKTQKDEPLFEDVEVMQDDASSDADLDKIAQKLKQESTQEEKVQKESAPIKTTHIVKKNVKKTTKKVTQKTRKTVIAHKATLTGKYYIQVGSFSKYKPNRKFLNSIRHLGFNYKFHKIGKLNKVLVGPFKTRKEAERAKKVVRAKIEPGAFLIKL</sequence>
<accession>A0A1W1CUP4</accession>
<dbReference type="GO" id="GO:0042834">
    <property type="term" value="F:peptidoglycan binding"/>
    <property type="evidence" value="ECO:0007669"/>
    <property type="project" value="InterPro"/>
</dbReference>
<protein>
    <submittedName>
        <fullName evidence="4">Arginine/ornithine antiporter ArcD</fullName>
    </submittedName>
</protein>
<keyword evidence="2" id="KW-0812">Transmembrane</keyword>
<proteinExistence type="predicted"/>
<gene>
    <name evidence="4" type="ORF">MNB_SM-6-1380</name>
</gene>
<evidence type="ECO:0000256" key="1">
    <source>
        <dbReference type="SAM" id="MobiDB-lite"/>
    </source>
</evidence>
<organism evidence="4">
    <name type="scientific">hydrothermal vent metagenome</name>
    <dbReference type="NCBI Taxonomy" id="652676"/>
    <lineage>
        <taxon>unclassified sequences</taxon>
        <taxon>metagenomes</taxon>
        <taxon>ecological metagenomes</taxon>
    </lineage>
</organism>
<dbReference type="AlphaFoldDB" id="A0A1W1CUP4"/>
<dbReference type="InterPro" id="IPR036680">
    <property type="entry name" value="SPOR-like_sf"/>
</dbReference>
<name>A0A1W1CUP4_9ZZZZ</name>
<keyword evidence="2" id="KW-0472">Membrane</keyword>
<evidence type="ECO:0000259" key="3">
    <source>
        <dbReference type="PROSITE" id="PS51724"/>
    </source>
</evidence>
<feature type="transmembrane region" description="Helical" evidence="2">
    <location>
        <begin position="24"/>
        <end position="42"/>
    </location>
</feature>
<evidence type="ECO:0000313" key="4">
    <source>
        <dbReference type="EMBL" id="SFV69479.1"/>
    </source>
</evidence>
<keyword evidence="2" id="KW-1133">Transmembrane helix</keyword>
<evidence type="ECO:0000256" key="2">
    <source>
        <dbReference type="SAM" id="Phobius"/>
    </source>
</evidence>
<feature type="compositionally biased region" description="Basic and acidic residues" evidence="1">
    <location>
        <begin position="62"/>
        <end position="74"/>
    </location>
</feature>
<dbReference type="SUPFAM" id="SSF110997">
    <property type="entry name" value="Sporulation related repeat"/>
    <property type="match status" value="1"/>
</dbReference>
<dbReference type="Pfam" id="PF05036">
    <property type="entry name" value="SPOR"/>
    <property type="match status" value="1"/>
</dbReference>